<accession>A0ABS4E3H6</accession>
<proteinExistence type="predicted"/>
<sequence>MLAKVTEAASDKYHELVAALSHAFGDCDRAYLVLRKKGQGQRVVARFEKQAATMLSNFSADGADAAKRAWDDVVRNRREYRGYKVKAAVELGKDGLQVAKEIVGAIGINGFALAKALLPIAQRIAKMGSMIHKLSLQADALQARIDRSIAKLRSSYQNDTKKRTRVQTLVSYVAGSNLRRMVESIIADNEMYAGKLKGLDVSAHRMASELAAVMKSIEKLASQSDVKASPAVSKSLAKLEGTANALIGKIVDLQVKQNAGMRVYQTNAAVLERMATEKPDAWEKMQEMVQDKTGITLADSDYKDLGLAMQGMAREFAGSMMKHMQD</sequence>
<reference evidence="1 2" key="1">
    <citation type="submission" date="2021-03" db="EMBL/GenBank/DDBJ databases">
        <title>Genomic Encyclopedia of Type Strains, Phase IV (KMG-IV): sequencing the most valuable type-strain genomes for metagenomic binning, comparative biology and taxonomic classification.</title>
        <authorList>
            <person name="Goeker M."/>
        </authorList>
    </citation>
    <scope>NUCLEOTIDE SEQUENCE [LARGE SCALE GENOMIC DNA]</scope>
    <source>
        <strain evidence="1 2">DSM 21600</strain>
    </source>
</reference>
<evidence type="ECO:0000313" key="1">
    <source>
        <dbReference type="EMBL" id="MBP1852487.1"/>
    </source>
</evidence>
<evidence type="ECO:0000313" key="2">
    <source>
        <dbReference type="Proteomes" id="UP000759443"/>
    </source>
</evidence>
<gene>
    <name evidence="1" type="ORF">J2Z17_003944</name>
</gene>
<organism evidence="1 2">
    <name type="scientific">Rhizobium halophytocola</name>
    <dbReference type="NCBI Taxonomy" id="735519"/>
    <lineage>
        <taxon>Bacteria</taxon>
        <taxon>Pseudomonadati</taxon>
        <taxon>Pseudomonadota</taxon>
        <taxon>Alphaproteobacteria</taxon>
        <taxon>Hyphomicrobiales</taxon>
        <taxon>Rhizobiaceae</taxon>
        <taxon>Rhizobium/Agrobacterium group</taxon>
        <taxon>Rhizobium</taxon>
    </lineage>
</organism>
<dbReference type="Proteomes" id="UP000759443">
    <property type="component" value="Unassembled WGS sequence"/>
</dbReference>
<name>A0ABS4E3H6_9HYPH</name>
<comment type="caution">
    <text evidence="1">The sequence shown here is derived from an EMBL/GenBank/DDBJ whole genome shotgun (WGS) entry which is preliminary data.</text>
</comment>
<keyword evidence="2" id="KW-1185">Reference proteome</keyword>
<dbReference type="EMBL" id="JAGGJU010000011">
    <property type="protein sequence ID" value="MBP1852487.1"/>
    <property type="molecule type" value="Genomic_DNA"/>
</dbReference>
<protein>
    <submittedName>
        <fullName evidence="1">Uncharacterized protein</fullName>
    </submittedName>
</protein>
<dbReference type="RefSeq" id="WP_209947319.1">
    <property type="nucleotide sequence ID" value="NZ_JAGGJU010000011.1"/>
</dbReference>